<accession>A0AC61KXR5</accession>
<comment type="caution">
    <text evidence="1">The sequence shown here is derived from an EMBL/GenBank/DDBJ whole genome shotgun (WGS) entry which is preliminary data.</text>
</comment>
<sequence>MIVSDASTLILLARVSILRRFLSAFGKIIVPEEVAKEMTVSPNFDAMMLEREIKENNIVVKSIKSSTDEITGQFRLDAGEAEVYVLYNELHARVILTDDGELIKLCKLFEIPFVNALAIVVRMFDRGLLTRDETCEYLRKLNDYGRYSGKVYNIFKEEAKCP</sequence>
<gene>
    <name evidence="1" type="ORF">C4B59_17335</name>
</gene>
<dbReference type="Proteomes" id="UP000248329">
    <property type="component" value="Unassembled WGS sequence"/>
</dbReference>
<proteinExistence type="predicted"/>
<name>A0AC61KXR5_9EURY</name>
<reference evidence="1" key="1">
    <citation type="submission" date="2018-01" db="EMBL/GenBank/DDBJ databases">
        <authorList>
            <person name="Krukenberg V."/>
        </authorList>
    </citation>
    <scope>NUCLEOTIDE SEQUENCE</scope>
    <source>
        <strain evidence="1">E20ANME2</strain>
    </source>
</reference>
<organism evidence="1 2">
    <name type="scientific">Candidatus Methanogaster sp</name>
    <dbReference type="NCBI Taxonomy" id="3386292"/>
    <lineage>
        <taxon>Archaea</taxon>
        <taxon>Methanobacteriati</taxon>
        <taxon>Methanobacteriota</taxon>
        <taxon>Stenosarchaea group</taxon>
        <taxon>Methanomicrobia</taxon>
        <taxon>Methanosarcinales</taxon>
        <taxon>ANME-2 cluster</taxon>
        <taxon>Candidatus Methanogasteraceae</taxon>
        <taxon>Candidatus Methanogaster</taxon>
    </lineage>
</organism>
<evidence type="ECO:0000313" key="2">
    <source>
        <dbReference type="Proteomes" id="UP000248329"/>
    </source>
</evidence>
<protein>
    <submittedName>
        <fullName evidence="1">Uncharacterized protein</fullName>
    </submittedName>
</protein>
<dbReference type="EMBL" id="PQXF01000121">
    <property type="protein sequence ID" value="PXF55870.1"/>
    <property type="molecule type" value="Genomic_DNA"/>
</dbReference>
<evidence type="ECO:0000313" key="1">
    <source>
        <dbReference type="EMBL" id="PXF55870.1"/>
    </source>
</evidence>